<evidence type="ECO:0000313" key="2">
    <source>
        <dbReference type="EMBL" id="KCZ79391.1"/>
    </source>
</evidence>
<name>A0A059EXD2_9MICR</name>
<organism evidence="2 3">
    <name type="scientific">Anncaliia algerae PRA339</name>
    <dbReference type="NCBI Taxonomy" id="1288291"/>
    <lineage>
        <taxon>Eukaryota</taxon>
        <taxon>Fungi</taxon>
        <taxon>Fungi incertae sedis</taxon>
        <taxon>Microsporidia</taxon>
        <taxon>Tubulinosematoidea</taxon>
        <taxon>Tubulinosematidae</taxon>
        <taxon>Anncaliia</taxon>
    </lineage>
</organism>
<gene>
    <name evidence="2" type="ORF">H312_03216</name>
</gene>
<dbReference type="EMBL" id="KK365285">
    <property type="protein sequence ID" value="KCZ79391.1"/>
    <property type="molecule type" value="Genomic_DNA"/>
</dbReference>
<evidence type="ECO:0000313" key="3">
    <source>
        <dbReference type="Proteomes" id="UP000030655"/>
    </source>
</evidence>
<dbReference type="AlphaFoldDB" id="A0A059EXD2"/>
<dbReference type="HOGENOM" id="CLU_2542117_0_0_1"/>
<dbReference type="GO" id="GO:0003677">
    <property type="term" value="F:DNA binding"/>
    <property type="evidence" value="ECO:0007669"/>
    <property type="project" value="InterPro"/>
</dbReference>
<comment type="similarity">
    <text evidence="1">Belongs to the PDCD5 family.</text>
</comment>
<reference evidence="3" key="1">
    <citation type="submission" date="2013-02" db="EMBL/GenBank/DDBJ databases">
        <authorList>
            <consortium name="The Broad Institute Genome Sequencing Platform"/>
            <person name="Cuomo C."/>
            <person name="Becnel J."/>
            <person name="Sanscrainte N."/>
            <person name="Walker B."/>
            <person name="Young S.K."/>
            <person name="Zeng Q."/>
            <person name="Gargeya S."/>
            <person name="Fitzgerald M."/>
            <person name="Haas B."/>
            <person name="Abouelleil A."/>
            <person name="Alvarado L."/>
            <person name="Arachchi H.M."/>
            <person name="Berlin A.M."/>
            <person name="Chapman S.B."/>
            <person name="Dewar J."/>
            <person name="Goldberg J."/>
            <person name="Griggs A."/>
            <person name="Gujja S."/>
            <person name="Hansen M."/>
            <person name="Howarth C."/>
            <person name="Imamovic A."/>
            <person name="Larimer J."/>
            <person name="McCowan C."/>
            <person name="Murphy C."/>
            <person name="Neiman D."/>
            <person name="Pearson M."/>
            <person name="Priest M."/>
            <person name="Roberts A."/>
            <person name="Saif S."/>
            <person name="Shea T."/>
            <person name="Sisk P."/>
            <person name="Sykes S."/>
            <person name="Wortman J."/>
            <person name="Nusbaum C."/>
            <person name="Birren B."/>
        </authorList>
    </citation>
    <scope>NUCLEOTIDE SEQUENCE [LARGE SCALE GENOMIC DNA]</scope>
    <source>
        <strain evidence="3">PRA339</strain>
    </source>
</reference>
<accession>A0A059EXD2</accession>
<dbReference type="Proteomes" id="UP000030655">
    <property type="component" value="Unassembled WGS sequence"/>
</dbReference>
<dbReference type="OrthoDB" id="2188718at2759"/>
<dbReference type="Gene3D" id="1.10.8.140">
    <property type="entry name" value="PDCD5-like"/>
    <property type="match status" value="1"/>
</dbReference>
<dbReference type="InterPro" id="IPR036883">
    <property type="entry name" value="PDCD5-like_sf"/>
</dbReference>
<dbReference type="VEuPathDB" id="MicrosporidiaDB:H312_03216"/>
<keyword evidence="3" id="KW-1185">Reference proteome</keyword>
<dbReference type="Pfam" id="PF01984">
    <property type="entry name" value="dsDNA_bind"/>
    <property type="match status" value="1"/>
</dbReference>
<proteinExistence type="inferred from homology"/>
<dbReference type="InterPro" id="IPR002836">
    <property type="entry name" value="PDCD5-like"/>
</dbReference>
<protein>
    <submittedName>
        <fullName evidence="2">Uncharacterized protein</fullName>
    </submittedName>
</protein>
<reference evidence="2 3" key="2">
    <citation type="submission" date="2014-03" db="EMBL/GenBank/DDBJ databases">
        <title>The Genome Sequence of Anncaliia algerae insect isolate PRA339.</title>
        <authorList>
            <consortium name="The Broad Institute Genome Sequencing Platform"/>
            <consortium name="The Broad Institute Genome Sequencing Center for Infectious Disease"/>
            <person name="Cuomo C."/>
            <person name="Becnel J."/>
            <person name="Sanscrainte N."/>
            <person name="Walker B."/>
            <person name="Young S.K."/>
            <person name="Zeng Q."/>
            <person name="Gargeya S."/>
            <person name="Fitzgerald M."/>
            <person name="Haas B."/>
            <person name="Abouelleil A."/>
            <person name="Alvarado L."/>
            <person name="Arachchi H.M."/>
            <person name="Berlin A.M."/>
            <person name="Chapman S.B."/>
            <person name="Dewar J."/>
            <person name="Goldberg J."/>
            <person name="Griggs A."/>
            <person name="Gujja S."/>
            <person name="Hansen M."/>
            <person name="Howarth C."/>
            <person name="Imamovic A."/>
            <person name="Larimer J."/>
            <person name="McCowan C."/>
            <person name="Murphy C."/>
            <person name="Neiman D."/>
            <person name="Pearson M."/>
            <person name="Priest M."/>
            <person name="Roberts A."/>
            <person name="Saif S."/>
            <person name="Shea T."/>
            <person name="Sisk P."/>
            <person name="Sykes S."/>
            <person name="Wortman J."/>
            <person name="Nusbaum C."/>
            <person name="Birren B."/>
        </authorList>
    </citation>
    <scope>NUCLEOTIDE SEQUENCE [LARGE SCALE GENOMIC DNA]</scope>
    <source>
        <strain evidence="2 3">PRA339</strain>
    </source>
</reference>
<dbReference type="PIRSF" id="PIRSF015730">
    <property type="entry name" value="TFAR19"/>
    <property type="match status" value="1"/>
</dbReference>
<dbReference type="SUPFAM" id="SSF46950">
    <property type="entry name" value="Double-stranded DNA-binding domain"/>
    <property type="match status" value="1"/>
</dbReference>
<evidence type="ECO:0000256" key="1">
    <source>
        <dbReference type="ARBA" id="ARBA00010490"/>
    </source>
</evidence>
<sequence length="83" mass="10054">MKNEDLLSRILSKNAFDRLNRIKSLNSKEGDKIETLLINKFNMNRRIITDDEFIEILNENEKQKEKMQVIFKRRNRDDDLEDI</sequence>